<feature type="region of interest" description="Disordered" evidence="1">
    <location>
        <begin position="1"/>
        <end position="22"/>
    </location>
</feature>
<gene>
    <name evidence="2" type="ORF">FTJAE_5689</name>
</gene>
<feature type="compositionally biased region" description="Polar residues" evidence="1">
    <location>
        <begin position="1"/>
        <end position="17"/>
    </location>
</feature>
<dbReference type="OrthoDB" id="10506863at2759"/>
<dbReference type="EMBL" id="JAAQRI010000109">
    <property type="protein sequence ID" value="KAF5637274.1"/>
    <property type="molecule type" value="Genomic_DNA"/>
</dbReference>
<proteinExistence type="predicted"/>
<dbReference type="GeneID" id="59304492"/>
<sequence>MSKTYPSQLDNAWQHRTSPGRIHQACPDSVTNETDKKVNHQPQTAKSISPTVISSQSLSTGHIRIATSYRRHHHQLPPMGTMNLVREMRFIETRTGIPEVLILFLENVNQSRTRGMGKACGCELQRPEWRRSRWSLVLQKTPREGVLDLQGKGAGQDDQSLYEVLEDHLDLILGETVSAHMRPTDQRRKFNEFGPGTIILAPLITKSLTFHHVIPTALLILQLRTAQNATYPTWHQSQVLPCPYHEKGRNRSLLTPVSDDRFLPSDACMSSKLCEHVDWLEALQSCEQHFDELLSENVVELFIPFANNCSRRSILIATIKTPFTTLSSIHQFFLTIDLFRQIDWMNERLPGATHVPKSRMMICTPTVTKICTYSEHTSGNQPMAGCTNWCDSIKRTFTSCAPAQQQQCALKATTMTSSTTGEAFLDDGFLELVKVQATKTDIGFLFTPSNLPRLLHRGRRQERSLL</sequence>
<keyword evidence="3" id="KW-1185">Reference proteome</keyword>
<dbReference type="Proteomes" id="UP000530670">
    <property type="component" value="Unassembled WGS sequence"/>
</dbReference>
<accession>A0A8H5RQC7</accession>
<comment type="caution">
    <text evidence="2">The sequence shown here is derived from an EMBL/GenBank/DDBJ whole genome shotgun (WGS) entry which is preliminary data.</text>
</comment>
<organism evidence="2 3">
    <name type="scientific">Fusarium tjaetaba</name>
    <dbReference type="NCBI Taxonomy" id="1567544"/>
    <lineage>
        <taxon>Eukaryota</taxon>
        <taxon>Fungi</taxon>
        <taxon>Dikarya</taxon>
        <taxon>Ascomycota</taxon>
        <taxon>Pezizomycotina</taxon>
        <taxon>Sordariomycetes</taxon>
        <taxon>Hypocreomycetidae</taxon>
        <taxon>Hypocreales</taxon>
        <taxon>Nectriaceae</taxon>
        <taxon>Fusarium</taxon>
        <taxon>Fusarium fujikuroi species complex</taxon>
    </lineage>
</organism>
<dbReference type="RefSeq" id="XP_037207182.1">
    <property type="nucleotide sequence ID" value="XM_037352222.1"/>
</dbReference>
<evidence type="ECO:0000313" key="2">
    <source>
        <dbReference type="EMBL" id="KAF5637274.1"/>
    </source>
</evidence>
<reference evidence="2 3" key="1">
    <citation type="submission" date="2020-05" db="EMBL/GenBank/DDBJ databases">
        <title>Identification and distribution of gene clusters putatively required for synthesis of sphingolipid metabolism inhibitors in phylogenetically diverse species of the filamentous fungus Fusarium.</title>
        <authorList>
            <person name="Kim H.-S."/>
            <person name="Busman M."/>
            <person name="Brown D.W."/>
            <person name="Divon H."/>
            <person name="Uhlig S."/>
            <person name="Proctor R.H."/>
        </authorList>
    </citation>
    <scope>NUCLEOTIDE SEQUENCE [LARGE SCALE GENOMIC DNA]</scope>
    <source>
        <strain evidence="2 3">NRRL 66243</strain>
    </source>
</reference>
<protein>
    <submittedName>
        <fullName evidence="2">Uncharacterized protein</fullName>
    </submittedName>
</protein>
<evidence type="ECO:0000256" key="1">
    <source>
        <dbReference type="SAM" id="MobiDB-lite"/>
    </source>
</evidence>
<evidence type="ECO:0000313" key="3">
    <source>
        <dbReference type="Proteomes" id="UP000530670"/>
    </source>
</evidence>
<dbReference type="AlphaFoldDB" id="A0A8H5RQC7"/>
<name>A0A8H5RQC7_9HYPO</name>